<dbReference type="PANTHER" id="PTHR20961">
    <property type="entry name" value="GLYCOSYLTRANSFERASE"/>
    <property type="match status" value="1"/>
</dbReference>
<protein>
    <submittedName>
        <fullName evidence="2">Glycosyltransferase family 61 protein</fullName>
    </submittedName>
</protein>
<dbReference type="OMA" id="KYPRDHT"/>
<evidence type="ECO:0000313" key="3">
    <source>
        <dbReference type="Proteomes" id="UP000054558"/>
    </source>
</evidence>
<name>A0A1Y1I6L8_KLENI</name>
<proteinExistence type="predicted"/>
<keyword evidence="1" id="KW-0175">Coiled coil</keyword>
<dbReference type="EMBL" id="DF237248">
    <property type="protein sequence ID" value="GAQ86605.1"/>
    <property type="molecule type" value="Genomic_DNA"/>
</dbReference>
<reference evidence="2 3" key="1">
    <citation type="journal article" date="2014" name="Nat. Commun.">
        <title>Klebsormidium flaccidum genome reveals primary factors for plant terrestrial adaptation.</title>
        <authorList>
            <person name="Hori K."/>
            <person name="Maruyama F."/>
            <person name="Fujisawa T."/>
            <person name="Togashi T."/>
            <person name="Yamamoto N."/>
            <person name="Seo M."/>
            <person name="Sato S."/>
            <person name="Yamada T."/>
            <person name="Mori H."/>
            <person name="Tajima N."/>
            <person name="Moriyama T."/>
            <person name="Ikeuchi M."/>
            <person name="Watanabe M."/>
            <person name="Wada H."/>
            <person name="Kobayashi K."/>
            <person name="Saito M."/>
            <person name="Masuda T."/>
            <person name="Sasaki-Sekimoto Y."/>
            <person name="Mashiguchi K."/>
            <person name="Awai K."/>
            <person name="Shimojima M."/>
            <person name="Masuda S."/>
            <person name="Iwai M."/>
            <person name="Nobusawa T."/>
            <person name="Narise T."/>
            <person name="Kondo S."/>
            <person name="Saito H."/>
            <person name="Sato R."/>
            <person name="Murakawa M."/>
            <person name="Ihara Y."/>
            <person name="Oshima-Yamada Y."/>
            <person name="Ohtaka K."/>
            <person name="Satoh M."/>
            <person name="Sonobe K."/>
            <person name="Ishii M."/>
            <person name="Ohtani R."/>
            <person name="Kanamori-Sato M."/>
            <person name="Honoki R."/>
            <person name="Miyazaki D."/>
            <person name="Mochizuki H."/>
            <person name="Umetsu J."/>
            <person name="Higashi K."/>
            <person name="Shibata D."/>
            <person name="Kamiya Y."/>
            <person name="Sato N."/>
            <person name="Nakamura Y."/>
            <person name="Tabata S."/>
            <person name="Ida S."/>
            <person name="Kurokawa K."/>
            <person name="Ohta H."/>
        </authorList>
    </citation>
    <scope>NUCLEOTIDE SEQUENCE [LARGE SCALE GENOMIC DNA]</scope>
    <source>
        <strain evidence="2 3">NIES-2285</strain>
    </source>
</reference>
<keyword evidence="3" id="KW-1185">Reference proteome</keyword>
<dbReference type="OrthoDB" id="529273at2759"/>
<keyword evidence="2" id="KW-0808">Transferase</keyword>
<dbReference type="PANTHER" id="PTHR20961:SF124">
    <property type="entry name" value="GLYCOSYLTRANSFERASE"/>
    <property type="match status" value="1"/>
</dbReference>
<gene>
    <name evidence="2" type="ORF">KFL_002990130</name>
</gene>
<sequence length="585" mass="64259">MGQSQAKPPLLAMFLSLCMGVFLSGFLFSSSLPYGGSMWGAQQAPTTSILNTKSYDEHVANLLSGLRDLRQEMDRAEQGMAESGDALSNALATQELEIELHHLRGEYVRLLKTTEELRKNLTDMRSLVNPTALAVRDIDESHLRPEGSMSRIVDSKGEAFFCDRSHPDGDFCLIHGDIRIDSKSSTIVMYATKETTPRGTLTVQPFARKWDAELMRAVTPVVADASGPDGCPQKYTPCANMRMVPAVIFAGGGFTNSTYDDLREVFLPLHNTIHQYDSEVVLMVTDNHNWVKQHLDVLRSFTKYPIRLLKDDRDIAGNLLQAECYRHVIVGLRMDLTVPDHSPGRPRLDPPDEKRLSSTLLAYSQVIARRMRLPPSQPIGECLAGASPQKPVLGLLVPKSESLQRTGRGLANAEEVGRIARQMGFTVQAIGTGNGTYVDLVKFMRGADVLVGMAGDELGHLVHLRPKAVVMQIIGFGETGFPGATAGREYQDLAKLLGLRYLEWVAGLEESSIGREPGERQTPAKVWSGKSAAAAAAIYRRQVVTVPEDALRSQLAEAKEHLLALGRQHAKARGVKDPRTRGSDL</sequence>
<evidence type="ECO:0000313" key="2">
    <source>
        <dbReference type="EMBL" id="GAQ86605.1"/>
    </source>
</evidence>
<feature type="coiled-coil region" evidence="1">
    <location>
        <begin position="59"/>
        <end position="86"/>
    </location>
</feature>
<dbReference type="GO" id="GO:0016757">
    <property type="term" value="F:glycosyltransferase activity"/>
    <property type="evidence" value="ECO:0000318"/>
    <property type="project" value="GO_Central"/>
</dbReference>
<dbReference type="InterPro" id="IPR007657">
    <property type="entry name" value="Glycosyltransferase_61"/>
</dbReference>
<organism evidence="2 3">
    <name type="scientific">Klebsormidium nitens</name>
    <name type="common">Green alga</name>
    <name type="synonym">Ulothrix nitens</name>
    <dbReference type="NCBI Taxonomy" id="105231"/>
    <lineage>
        <taxon>Eukaryota</taxon>
        <taxon>Viridiplantae</taxon>
        <taxon>Streptophyta</taxon>
        <taxon>Klebsormidiophyceae</taxon>
        <taxon>Klebsormidiales</taxon>
        <taxon>Klebsormidiaceae</taxon>
        <taxon>Klebsormidium</taxon>
    </lineage>
</organism>
<dbReference type="Proteomes" id="UP000054558">
    <property type="component" value="Unassembled WGS sequence"/>
</dbReference>
<dbReference type="AlphaFoldDB" id="A0A1Y1I6L8"/>
<accession>A0A1Y1I6L8</accession>
<evidence type="ECO:0000256" key="1">
    <source>
        <dbReference type="SAM" id="Coils"/>
    </source>
</evidence>